<keyword evidence="5" id="KW-0808">Transferase</keyword>
<dbReference type="PANTHER" id="PTHR22914">
    <property type="entry name" value="CHITIN SYNTHASE"/>
    <property type="match status" value="1"/>
</dbReference>
<keyword evidence="6 14" id="KW-0812">Transmembrane</keyword>
<evidence type="ECO:0000256" key="3">
    <source>
        <dbReference type="ARBA" id="ARBA00022475"/>
    </source>
</evidence>
<feature type="transmembrane region" description="Helical" evidence="14">
    <location>
        <begin position="1016"/>
        <end position="1038"/>
    </location>
</feature>
<dbReference type="Proteomes" id="UP001347796">
    <property type="component" value="Unassembled WGS sequence"/>
</dbReference>
<feature type="transmembrane region" description="Helical" evidence="14">
    <location>
        <begin position="179"/>
        <end position="203"/>
    </location>
</feature>
<dbReference type="EC" id="2.4.1.16" evidence="2"/>
<proteinExistence type="inferred from homology"/>
<feature type="transmembrane region" description="Helical" evidence="14">
    <location>
        <begin position="418"/>
        <end position="444"/>
    </location>
</feature>
<feature type="region of interest" description="Disordered" evidence="13">
    <location>
        <begin position="1380"/>
        <end position="1411"/>
    </location>
</feature>
<evidence type="ECO:0000256" key="12">
    <source>
        <dbReference type="ARBA" id="ARBA00048014"/>
    </source>
</evidence>
<feature type="transmembrane region" description="Helical" evidence="14">
    <location>
        <begin position="146"/>
        <end position="167"/>
    </location>
</feature>
<evidence type="ECO:0000256" key="6">
    <source>
        <dbReference type="ARBA" id="ARBA00022692"/>
    </source>
</evidence>
<feature type="region of interest" description="Disordered" evidence="13">
    <location>
        <begin position="1530"/>
        <end position="1555"/>
    </location>
</feature>
<sequence>MSLKGRGVFNQGFQNDDGKPEDDVYLVENGQGEVILDHEDNQRKSTKKNVKKWDIFREDADADVSTSSESEIWKTVNIVVKVLACIFLFVVILGTAVVSKLSFLFMTYYINPLQKPFTVGNQEANSSNPDQFFIIKNNILPLDVKWIWSLFLSICLPYLFTMFGNLWTICFKKTRPVTLLPFAIVFITETLHAIGLCLLVFYVIPSFDPLIGCLMVMSVGSMPGILRIFEDKRQSRESNAHAVIGEKKSGFALPALVQRLLDFIVLCLHIAAIVLWIIRAQLELQSVALTSCIPISLFLCSINNWDNFVKGDSFLVKLRTQIRNQRVKLYLLVSMWKIIVTFIFLCVVFGIGSDQCTRTFFALDTSAANCSLFGGLTLVNDKPIHNTDCHQLYPFLVALVNVLCSIICYKLSKAACKILVQVACFTIPLSLATPVTFALLVLSYSSSNANSEFLQCSLFWVPTFSGDSLSPYFHRLLIHYWFIVGVVGYLSFLYIVGHNWHPKTRRLLATDKLFTRSLYCGILLEQSMMLTRTRDEQVEDPWEKKDVDAPWTKVDDAGDTVEEFDLMDTSKIRTDSTPFIYICATMWHETENEMIQVLRSLFRLDEDQSARRKAVKAFEIDADYYEFEAHIFFDDAFESHGDDEFDYEVNDFVTMLTRVIYVAADTQHRTTMNIPPPTKIPTPYGGRLIWTLPGGNTLTAHLKDKTKIRHRKRWSQVMYLYYFLANQLMSLPITLERKKKRAENTFLLALDGDVDFQPEALRMLVDRMKKNPKVGAACGRIHPIGSGPMVWYQKFEYAVSHWLQKATEHIIGCVLCSPGCFSLFRGSALMDDNVMKRYTTPPTEPRHYVQYDQGEDRWLCTLLLQQGYRVEYCAASDSYTFAPEGFYEFFNQRRRWTPSTMANILDLLKNWRSVTRKNEDISCLYILYQMGLMASSIVTPGTILLLIVGAITTAFPELPLFASLILNVIPVGVFVIMCFTAKSSTQLAYAAILSVIYSLVMMLVVVGLIKQAAENGFCSVSTIFLVTVIGIFFITAVLHPQEFTCILHGFLYFLSIPSMSMLLMIYSLGNLHVVSWGTRESKKPVTTQPSPSKKVESSNPLMKWWNNFTGDGIGSSGVSSSMGSLLQCMCCSKTVVNQEDPKLQSVIERLDAMEDNAQVGEKEHVTVRSTQSNNSEQKPTKKRKSGKFRISWAPDQVEGYFVSVTSNESNNLTWLKQEEIGDGAVEVLDQNEINFWNDLIDTYLFPLEKDEKHEKKMQGDLLELRNKTCLFFFLINGLFVVLVFTLAMVAETTPSITYKIPCDSESFRGESIEPLSVTFTLVFGLLLTIQFLSMLFHRLSTFLHIAANTRFRSGRTRDGELDAKKMTIEEAVNLVKDLQRPKDEDSISTTSENFDMSDTASPDVMEGKENSKWKRLASRRHMITRLSNTPKNLDNNFALEFGKLVTQIGLGRGAVDANKPKERAVGSTVKNLDKKSLFALTKIVHSNDRFRNTVARKATMLQKNRELSKSPDTNTQEKLVLSDKLLGKSKVRPVHSEGGEPSPSRMSSINDESPYENFALRIRGKPVEETASTTSL</sequence>
<dbReference type="GO" id="GO:0005886">
    <property type="term" value="C:plasma membrane"/>
    <property type="evidence" value="ECO:0007669"/>
    <property type="project" value="UniProtKB-SubCell"/>
</dbReference>
<dbReference type="InterPro" id="IPR029044">
    <property type="entry name" value="Nucleotide-diphossugar_trans"/>
</dbReference>
<feature type="transmembrane region" description="Helical" evidence="14">
    <location>
        <begin position="392"/>
        <end position="411"/>
    </location>
</feature>
<dbReference type="Pfam" id="PF23000">
    <property type="entry name" value="ChitinSynthase_IV_N"/>
    <property type="match status" value="1"/>
</dbReference>
<feature type="transmembrane region" description="Helical" evidence="14">
    <location>
        <begin position="1315"/>
        <end position="1336"/>
    </location>
</feature>
<feature type="transmembrane region" description="Helical" evidence="14">
    <location>
        <begin position="1270"/>
        <end position="1290"/>
    </location>
</feature>
<gene>
    <name evidence="16" type="ORF">SNE40_022466</name>
</gene>
<feature type="transmembrane region" description="Helical" evidence="14">
    <location>
        <begin position="717"/>
        <end position="735"/>
    </location>
</feature>
<feature type="transmembrane region" description="Helical" evidence="14">
    <location>
        <begin position="960"/>
        <end position="982"/>
    </location>
</feature>
<feature type="transmembrane region" description="Helical" evidence="14">
    <location>
        <begin position="925"/>
        <end position="948"/>
    </location>
</feature>
<dbReference type="GO" id="GO:0006031">
    <property type="term" value="P:chitin biosynthetic process"/>
    <property type="evidence" value="ECO:0007669"/>
    <property type="project" value="TreeGrafter"/>
</dbReference>
<evidence type="ECO:0000256" key="4">
    <source>
        <dbReference type="ARBA" id="ARBA00022676"/>
    </source>
</evidence>
<feature type="region of interest" description="Disordered" evidence="13">
    <location>
        <begin position="1157"/>
        <end position="1187"/>
    </location>
</feature>
<evidence type="ECO:0000259" key="15">
    <source>
        <dbReference type="Pfam" id="PF23000"/>
    </source>
</evidence>
<keyword evidence="4" id="KW-0328">Glycosyltransferase</keyword>
<feature type="transmembrane region" description="Helical" evidence="14">
    <location>
        <begin position="329"/>
        <end position="351"/>
    </location>
</feature>
<comment type="similarity">
    <text evidence="11">Belongs to the chitin synthase family. Class IV subfamily.</text>
</comment>
<evidence type="ECO:0000256" key="10">
    <source>
        <dbReference type="ARBA" id="ARBA00023180"/>
    </source>
</evidence>
<dbReference type="SUPFAM" id="SSF53448">
    <property type="entry name" value="Nucleotide-diphospho-sugar transferases"/>
    <property type="match status" value="1"/>
</dbReference>
<comment type="caution">
    <text evidence="16">The sequence shown here is derived from an EMBL/GenBank/DDBJ whole genome shotgun (WGS) entry which is preliminary data.</text>
</comment>
<accession>A0AAN8IXN9</accession>
<dbReference type="Pfam" id="PF03142">
    <property type="entry name" value="Chitin_synth_2"/>
    <property type="match status" value="1"/>
</dbReference>
<organism evidence="16 17">
    <name type="scientific">Patella caerulea</name>
    <name type="common">Rayed Mediterranean limpet</name>
    <dbReference type="NCBI Taxonomy" id="87958"/>
    <lineage>
        <taxon>Eukaryota</taxon>
        <taxon>Metazoa</taxon>
        <taxon>Spiralia</taxon>
        <taxon>Lophotrochozoa</taxon>
        <taxon>Mollusca</taxon>
        <taxon>Gastropoda</taxon>
        <taxon>Patellogastropoda</taxon>
        <taxon>Patelloidea</taxon>
        <taxon>Patellidae</taxon>
        <taxon>Patella</taxon>
    </lineage>
</organism>
<evidence type="ECO:0000256" key="1">
    <source>
        <dbReference type="ARBA" id="ARBA00004651"/>
    </source>
</evidence>
<feature type="transmembrane region" description="Helical" evidence="14">
    <location>
        <begin position="1050"/>
        <end position="1073"/>
    </location>
</feature>
<comment type="catalytic activity">
    <reaction evidence="12">
        <text>[(1-&gt;4)-N-acetyl-beta-D-glucosaminyl](n) + UDP-N-acetyl-alpha-D-glucosamine = [(1-&gt;4)-N-acetyl-beta-D-glucosaminyl](n+1) + UDP + H(+)</text>
        <dbReference type="Rhea" id="RHEA:16637"/>
        <dbReference type="Rhea" id="RHEA-COMP:9593"/>
        <dbReference type="Rhea" id="RHEA-COMP:9595"/>
        <dbReference type="ChEBI" id="CHEBI:15378"/>
        <dbReference type="ChEBI" id="CHEBI:17029"/>
        <dbReference type="ChEBI" id="CHEBI:57705"/>
        <dbReference type="ChEBI" id="CHEBI:58223"/>
        <dbReference type="EC" id="2.4.1.16"/>
    </reaction>
</comment>
<evidence type="ECO:0000256" key="8">
    <source>
        <dbReference type="ARBA" id="ARBA00023054"/>
    </source>
</evidence>
<reference evidence="16 17" key="1">
    <citation type="submission" date="2024-01" db="EMBL/GenBank/DDBJ databases">
        <title>The genome of the rayed Mediterranean limpet Patella caerulea (Linnaeus, 1758).</title>
        <authorList>
            <person name="Anh-Thu Weber A."/>
            <person name="Halstead-Nussloch G."/>
        </authorList>
    </citation>
    <scope>NUCLEOTIDE SEQUENCE [LARGE SCALE GENOMIC DNA]</scope>
    <source>
        <strain evidence="16">AATW-2023a</strain>
        <tissue evidence="16">Whole specimen</tissue>
    </source>
</reference>
<evidence type="ECO:0000256" key="14">
    <source>
        <dbReference type="SAM" id="Phobius"/>
    </source>
</evidence>
<evidence type="ECO:0000256" key="5">
    <source>
        <dbReference type="ARBA" id="ARBA00022679"/>
    </source>
</evidence>
<feature type="compositionally biased region" description="Polar residues" evidence="13">
    <location>
        <begin position="1387"/>
        <end position="1400"/>
    </location>
</feature>
<dbReference type="EMBL" id="JAZGQO010000021">
    <property type="protein sequence ID" value="KAK6165559.1"/>
    <property type="molecule type" value="Genomic_DNA"/>
</dbReference>
<dbReference type="FunFam" id="3.90.550.10:FF:000139">
    <property type="entry name" value="Chitin synthase 8"/>
    <property type="match status" value="1"/>
</dbReference>
<evidence type="ECO:0000256" key="9">
    <source>
        <dbReference type="ARBA" id="ARBA00023136"/>
    </source>
</evidence>
<feature type="transmembrane region" description="Helical" evidence="14">
    <location>
        <begin position="82"/>
        <end position="110"/>
    </location>
</feature>
<keyword evidence="7 14" id="KW-1133">Transmembrane helix</keyword>
<evidence type="ECO:0000256" key="2">
    <source>
        <dbReference type="ARBA" id="ARBA00012543"/>
    </source>
</evidence>
<keyword evidence="17" id="KW-1185">Reference proteome</keyword>
<keyword evidence="8" id="KW-0175">Coiled coil</keyword>
<keyword evidence="9 14" id="KW-0472">Membrane</keyword>
<feature type="transmembrane region" description="Helical" evidence="14">
    <location>
        <begin position="988"/>
        <end position="1009"/>
    </location>
</feature>
<keyword evidence="10" id="KW-0325">Glycoprotein</keyword>
<evidence type="ECO:0000313" key="16">
    <source>
        <dbReference type="EMBL" id="KAK6165559.1"/>
    </source>
</evidence>
<name>A0AAN8IXN9_PATCE</name>
<dbReference type="InterPro" id="IPR004835">
    <property type="entry name" value="Chitin_synth"/>
</dbReference>
<comment type="subcellular location">
    <subcellularLocation>
        <location evidence="1">Cell membrane</location>
        <topology evidence="1">Multi-pass membrane protein</topology>
    </subcellularLocation>
</comment>
<evidence type="ECO:0000313" key="17">
    <source>
        <dbReference type="Proteomes" id="UP001347796"/>
    </source>
</evidence>
<feature type="domain" description="Chitin synthase chs-1/2 N-terminal putative transporter" evidence="15">
    <location>
        <begin position="81"/>
        <end position="347"/>
    </location>
</feature>
<feature type="compositionally biased region" description="Polar residues" evidence="13">
    <location>
        <begin position="1167"/>
        <end position="1177"/>
    </location>
</feature>
<evidence type="ECO:0000256" key="11">
    <source>
        <dbReference type="ARBA" id="ARBA00046329"/>
    </source>
</evidence>
<feature type="transmembrane region" description="Helical" evidence="14">
    <location>
        <begin position="260"/>
        <end position="278"/>
    </location>
</feature>
<feature type="region of interest" description="Disordered" evidence="13">
    <location>
        <begin position="1"/>
        <end position="21"/>
    </location>
</feature>
<dbReference type="CDD" id="cd04190">
    <property type="entry name" value="Chitin_synth_C"/>
    <property type="match status" value="1"/>
</dbReference>
<protein>
    <recommendedName>
        <fullName evidence="2">chitin synthase</fullName>
        <ecNumber evidence="2">2.4.1.16</ecNumber>
    </recommendedName>
</protein>
<dbReference type="InterPro" id="IPR055120">
    <property type="entry name" value="Chs-1/2_IV_N"/>
</dbReference>
<dbReference type="PANTHER" id="PTHR22914:SF42">
    <property type="entry name" value="CHITIN SYNTHASE"/>
    <property type="match status" value="1"/>
</dbReference>
<dbReference type="Gene3D" id="3.90.550.10">
    <property type="entry name" value="Spore Coat Polysaccharide Biosynthesis Protein SpsA, Chain A"/>
    <property type="match status" value="1"/>
</dbReference>
<evidence type="ECO:0000256" key="7">
    <source>
        <dbReference type="ARBA" id="ARBA00022989"/>
    </source>
</evidence>
<dbReference type="GO" id="GO:0004100">
    <property type="term" value="F:chitin synthase activity"/>
    <property type="evidence" value="ECO:0007669"/>
    <property type="project" value="UniProtKB-EC"/>
</dbReference>
<keyword evidence="3" id="KW-1003">Cell membrane</keyword>
<feature type="transmembrane region" description="Helical" evidence="14">
    <location>
        <begin position="478"/>
        <end position="496"/>
    </location>
</feature>
<evidence type="ECO:0000256" key="13">
    <source>
        <dbReference type="SAM" id="MobiDB-lite"/>
    </source>
</evidence>